<dbReference type="InterPro" id="IPR012495">
    <property type="entry name" value="TadE-like_dom"/>
</dbReference>
<feature type="domain" description="TadE-like" evidence="2">
    <location>
        <begin position="13"/>
        <end position="50"/>
    </location>
</feature>
<keyword evidence="4" id="KW-1185">Reference proteome</keyword>
<feature type="transmembrane region" description="Helical" evidence="1">
    <location>
        <begin position="21"/>
        <end position="41"/>
    </location>
</feature>
<evidence type="ECO:0000256" key="1">
    <source>
        <dbReference type="SAM" id="Phobius"/>
    </source>
</evidence>
<reference evidence="3 4" key="1">
    <citation type="submission" date="2020-08" db="EMBL/GenBank/DDBJ databases">
        <title>A Genomic Blueprint of the Chicken Gut Microbiome.</title>
        <authorList>
            <person name="Gilroy R."/>
            <person name="Ravi A."/>
            <person name="Getino M."/>
            <person name="Pursley I."/>
            <person name="Horton D.L."/>
            <person name="Alikhan N.-F."/>
            <person name="Baker D."/>
            <person name="Gharbi K."/>
            <person name="Hall N."/>
            <person name="Watson M."/>
            <person name="Adriaenssens E.M."/>
            <person name="Foster-Nyarko E."/>
            <person name="Jarju S."/>
            <person name="Secka A."/>
            <person name="Antonio M."/>
            <person name="Oren A."/>
            <person name="Chaudhuri R."/>
            <person name="La Ragione R.M."/>
            <person name="Hildebrand F."/>
            <person name="Pallen M.J."/>
        </authorList>
    </citation>
    <scope>NUCLEOTIDE SEQUENCE [LARGE SCALE GENOMIC DNA]</scope>
    <source>
        <strain evidence="3 4">Sa3CVN1</strain>
    </source>
</reference>
<evidence type="ECO:0000313" key="3">
    <source>
        <dbReference type="EMBL" id="MBD7910133.1"/>
    </source>
</evidence>
<gene>
    <name evidence="3" type="ORF">H9661_02075</name>
</gene>
<evidence type="ECO:0000259" key="2">
    <source>
        <dbReference type="Pfam" id="PF07811"/>
    </source>
</evidence>
<keyword evidence="1" id="KW-1133">Transmembrane helix</keyword>
<dbReference type="RefSeq" id="WP_191767583.1">
    <property type="nucleotide sequence ID" value="NZ_JACSRA010000002.1"/>
</dbReference>
<keyword evidence="1" id="KW-0472">Membrane</keyword>
<name>A0ABR8PPP1_9CLOT</name>
<dbReference type="Proteomes" id="UP000627781">
    <property type="component" value="Unassembled WGS sequence"/>
</dbReference>
<keyword evidence="1" id="KW-0812">Transmembrane</keyword>
<evidence type="ECO:0000313" key="4">
    <source>
        <dbReference type="Proteomes" id="UP000627781"/>
    </source>
</evidence>
<accession>A0ABR8PPP1</accession>
<organism evidence="3 4">
    <name type="scientific">Clostridium cibarium</name>
    <dbReference type="NCBI Taxonomy" id="2762247"/>
    <lineage>
        <taxon>Bacteria</taxon>
        <taxon>Bacillati</taxon>
        <taxon>Bacillota</taxon>
        <taxon>Clostridia</taxon>
        <taxon>Eubacteriales</taxon>
        <taxon>Clostridiaceae</taxon>
        <taxon>Clostridium</taxon>
    </lineage>
</organism>
<comment type="caution">
    <text evidence="3">The sequence shown here is derived from an EMBL/GenBank/DDBJ whole genome shotgun (WGS) entry which is preliminary data.</text>
</comment>
<dbReference type="EMBL" id="JACSRA010000002">
    <property type="protein sequence ID" value="MBD7910133.1"/>
    <property type="molecule type" value="Genomic_DNA"/>
</dbReference>
<proteinExistence type="predicted"/>
<protein>
    <submittedName>
        <fullName evidence="3">Pilus assembly protein</fullName>
    </submittedName>
</protein>
<dbReference type="Pfam" id="PF07811">
    <property type="entry name" value="TadE"/>
    <property type="match status" value="1"/>
</dbReference>
<sequence length="219" mass="24854">MIEISKKTSNKKGSLTVEMALVFPFIFVFVIFICFAASMIYNRTTANSIANKNLDKAAIYWLKSNIDFQTGEYISADSDIYSSLYDFKADQKKESLSVALDKDIHSFLLAKNVKISTNVTSKNYVIFRKLKVDVNIDYGTPFKGIFKLIGINKPIVDTFQIDAVINNPVEFTRNVDIALEIYKELCYRLNKDNALEEFKGKLDAIKGTIDNFDQFAKGN</sequence>